<dbReference type="PROSITE" id="PS01186">
    <property type="entry name" value="EGF_2"/>
    <property type="match status" value="1"/>
</dbReference>
<dbReference type="EMBL" id="VFJC01000022">
    <property type="protein sequence ID" value="KAB5535898.1"/>
    <property type="molecule type" value="Genomic_DNA"/>
</dbReference>
<accession>A0A5N5L069</accession>
<dbReference type="SUPFAM" id="SSF57196">
    <property type="entry name" value="EGF/Laminin"/>
    <property type="match status" value="1"/>
</dbReference>
<dbReference type="InterPro" id="IPR033116">
    <property type="entry name" value="TRYPSIN_SER"/>
</dbReference>
<evidence type="ECO:0000256" key="5">
    <source>
        <dbReference type="ARBA" id="ARBA00022525"/>
    </source>
</evidence>
<evidence type="ECO:0000256" key="28">
    <source>
        <dbReference type="RuleBase" id="RU363034"/>
    </source>
</evidence>
<evidence type="ECO:0000256" key="1">
    <source>
        <dbReference type="ARBA" id="ARBA00004240"/>
    </source>
</evidence>
<reference evidence="33 34" key="1">
    <citation type="submission" date="2019-06" db="EMBL/GenBank/DDBJ databases">
        <title>A chromosome-scale genome assembly of the striped catfish, Pangasianodon hypophthalmus.</title>
        <authorList>
            <person name="Wen M."/>
            <person name="Zahm M."/>
            <person name="Roques C."/>
            <person name="Cabau C."/>
            <person name="Klopp C."/>
            <person name="Donnadieu C."/>
            <person name="Jouanno E."/>
            <person name="Avarre J.-C."/>
            <person name="Campet M."/>
            <person name="Ha T.T.T."/>
            <person name="Dugue R."/>
            <person name="Lampietro C."/>
            <person name="Louis A."/>
            <person name="Herpin A."/>
            <person name="Echchiki A."/>
            <person name="Berthelot C."/>
            <person name="Parey E."/>
            <person name="Roest-Crollius H."/>
            <person name="Braasch I."/>
            <person name="Postlethwait J."/>
            <person name="Bobe J."/>
            <person name="Montfort J."/>
            <person name="Bouchez O."/>
            <person name="Begum T."/>
            <person name="Schartl M."/>
            <person name="Guiguen Y."/>
        </authorList>
    </citation>
    <scope>NUCLEOTIDE SEQUENCE [LARGE SCALE GENOMIC DNA]</scope>
    <source>
        <strain evidence="33 34">Indonesia</strain>
        <tissue evidence="33">Blood</tissue>
    </source>
</reference>
<proteinExistence type="predicted"/>
<dbReference type="Pfam" id="PF14670">
    <property type="entry name" value="FXa_inhibition"/>
    <property type="match status" value="1"/>
</dbReference>
<evidence type="ECO:0000259" key="31">
    <source>
        <dbReference type="PROSITE" id="PS50240"/>
    </source>
</evidence>
<dbReference type="InterPro" id="IPR017857">
    <property type="entry name" value="Coagulation_fac-like_Gla_dom"/>
</dbReference>
<dbReference type="PANTHER" id="PTHR24278">
    <property type="entry name" value="COAGULATION FACTOR"/>
    <property type="match status" value="1"/>
</dbReference>
<evidence type="ECO:0000256" key="25">
    <source>
        <dbReference type="ARBA" id="ARBA00042906"/>
    </source>
</evidence>
<evidence type="ECO:0000256" key="15">
    <source>
        <dbReference type="ARBA" id="ARBA00023084"/>
    </source>
</evidence>
<dbReference type="SMART" id="SM00179">
    <property type="entry name" value="EGF_CA"/>
    <property type="match status" value="1"/>
</dbReference>
<dbReference type="InterPro" id="IPR001254">
    <property type="entry name" value="Trypsin_dom"/>
</dbReference>
<feature type="transmembrane region" description="Helical" evidence="29">
    <location>
        <begin position="43"/>
        <end position="64"/>
    </location>
</feature>
<evidence type="ECO:0000259" key="32">
    <source>
        <dbReference type="PROSITE" id="PS50998"/>
    </source>
</evidence>
<keyword evidence="6 27" id="KW-0245">EGF-like domain</keyword>
<dbReference type="PROSITE" id="PS00022">
    <property type="entry name" value="EGF_1"/>
    <property type="match status" value="1"/>
</dbReference>
<dbReference type="PROSITE" id="PS01187">
    <property type="entry name" value="EGF_CA"/>
    <property type="match status" value="1"/>
</dbReference>
<feature type="active site" description="Charge relay system" evidence="26">
    <location>
        <position position="320"/>
    </location>
</feature>
<evidence type="ECO:0000256" key="13">
    <source>
        <dbReference type="ARBA" id="ARBA00022837"/>
    </source>
</evidence>
<dbReference type="InterPro" id="IPR000742">
    <property type="entry name" value="EGF"/>
</dbReference>
<dbReference type="SMART" id="SM00020">
    <property type="entry name" value="Tryp_SPc"/>
    <property type="match status" value="1"/>
</dbReference>
<dbReference type="SMART" id="SM00181">
    <property type="entry name" value="EGF"/>
    <property type="match status" value="2"/>
</dbReference>
<feature type="domain" description="Gla" evidence="32">
    <location>
        <begin position="77"/>
        <end position="123"/>
    </location>
</feature>
<evidence type="ECO:0000313" key="34">
    <source>
        <dbReference type="Proteomes" id="UP000327468"/>
    </source>
</evidence>
<dbReference type="PANTHER" id="PTHR24278:SF0">
    <property type="entry name" value="VITAMIN K-DEPENDENT PROTEIN C"/>
    <property type="match status" value="1"/>
</dbReference>
<dbReference type="Gene3D" id="2.10.25.10">
    <property type="entry name" value="Laminin"/>
    <property type="match status" value="2"/>
</dbReference>
<evidence type="ECO:0000256" key="21">
    <source>
        <dbReference type="ARBA" id="ARBA00038995"/>
    </source>
</evidence>
<keyword evidence="18" id="KW-0325">Glycoprotein</keyword>
<dbReference type="InterPro" id="IPR043504">
    <property type="entry name" value="Peptidase_S1_PA_chymotrypsin"/>
</dbReference>
<evidence type="ECO:0000256" key="22">
    <source>
        <dbReference type="ARBA" id="ARBA00040219"/>
    </source>
</evidence>
<dbReference type="SUPFAM" id="SSF50494">
    <property type="entry name" value="Trypsin-like serine proteases"/>
    <property type="match status" value="1"/>
</dbReference>
<dbReference type="InterPro" id="IPR050442">
    <property type="entry name" value="Peptidase_S1_coag_factors"/>
</dbReference>
<evidence type="ECO:0000256" key="29">
    <source>
        <dbReference type="SAM" id="Phobius"/>
    </source>
</evidence>
<evidence type="ECO:0000256" key="12">
    <source>
        <dbReference type="ARBA" id="ARBA00022825"/>
    </source>
</evidence>
<dbReference type="InterPro" id="IPR001314">
    <property type="entry name" value="Peptidase_S1A"/>
</dbReference>
<feature type="active site" description="Charge relay system" evidence="26">
    <location>
        <position position="419"/>
    </location>
</feature>
<gene>
    <name evidence="33" type="ORF">PHYPO_G00123220</name>
</gene>
<dbReference type="Pfam" id="PF00089">
    <property type="entry name" value="Trypsin"/>
    <property type="match status" value="1"/>
</dbReference>
<comment type="subcellular location">
    <subcellularLocation>
        <location evidence="1">Endoplasmic reticulum</location>
    </subcellularLocation>
    <subcellularLocation>
        <location evidence="2">Golgi apparatus</location>
    </subcellularLocation>
    <subcellularLocation>
        <location evidence="3">Secreted</location>
    </subcellularLocation>
</comment>
<keyword evidence="13" id="KW-0106">Calcium</keyword>
<dbReference type="PROSITE" id="PS50998">
    <property type="entry name" value="GLA_2"/>
    <property type="match status" value="1"/>
</dbReference>
<keyword evidence="29" id="KW-0472">Membrane</keyword>
<comment type="function">
    <text evidence="20">Protein C is a vitamin K-dependent serine protease that regulates blood coagulation by inactivating factors Va and VIIIa in the presence of calcium ions and phospholipids. Exerts a protective effect on the endothelial cell barrier function.</text>
</comment>
<dbReference type="PRINTS" id="PR00001">
    <property type="entry name" value="GLABLOOD"/>
</dbReference>
<dbReference type="PIRSF" id="PIRSF001143">
    <property type="entry name" value="Factor_X"/>
    <property type="match status" value="1"/>
</dbReference>
<dbReference type="CDD" id="cd00190">
    <property type="entry name" value="Tryp_SPc"/>
    <property type="match status" value="1"/>
</dbReference>
<dbReference type="Gene3D" id="4.10.740.10">
    <property type="entry name" value="Coagulation Factor IX"/>
    <property type="match status" value="1"/>
</dbReference>
<feature type="domain" description="Peptidase S1" evidence="31">
    <location>
        <begin position="233"/>
        <end position="467"/>
    </location>
</feature>
<evidence type="ECO:0000259" key="30">
    <source>
        <dbReference type="PROSITE" id="PS50026"/>
    </source>
</evidence>
<dbReference type="InterPro" id="IPR012224">
    <property type="entry name" value="Pept_S1A_FX"/>
</dbReference>
<dbReference type="GO" id="GO:0005794">
    <property type="term" value="C:Golgi apparatus"/>
    <property type="evidence" value="ECO:0007669"/>
    <property type="project" value="UniProtKB-SubCell"/>
</dbReference>
<keyword evidence="7 28" id="KW-0645">Protease</keyword>
<dbReference type="InterPro" id="IPR009003">
    <property type="entry name" value="Peptidase_S1_PA"/>
</dbReference>
<evidence type="ECO:0000256" key="7">
    <source>
        <dbReference type="ARBA" id="ARBA00022670"/>
    </source>
</evidence>
<keyword evidence="14" id="KW-0333">Golgi apparatus</keyword>
<comment type="catalytic activity">
    <reaction evidence="19">
        <text>Degradation of blood coagulation factors Va and VIIIa.</text>
        <dbReference type="EC" id="3.4.21.69"/>
    </reaction>
</comment>
<evidence type="ECO:0000256" key="27">
    <source>
        <dbReference type="PROSITE-ProRule" id="PRU00076"/>
    </source>
</evidence>
<keyword evidence="29" id="KW-1133">Transmembrane helix</keyword>
<keyword evidence="29" id="KW-0812">Transmembrane</keyword>
<dbReference type="FunFam" id="2.40.10.10:FF:000003">
    <property type="entry name" value="Transmembrane serine protease 3"/>
    <property type="match status" value="1"/>
</dbReference>
<dbReference type="GO" id="GO:0005615">
    <property type="term" value="C:extracellular space"/>
    <property type="evidence" value="ECO:0007669"/>
    <property type="project" value="TreeGrafter"/>
</dbReference>
<dbReference type="GO" id="GO:0004252">
    <property type="term" value="F:serine-type endopeptidase activity"/>
    <property type="evidence" value="ECO:0007669"/>
    <property type="project" value="UniProtKB-EC"/>
</dbReference>
<evidence type="ECO:0000256" key="23">
    <source>
        <dbReference type="ARBA" id="ARBA00041306"/>
    </source>
</evidence>
<evidence type="ECO:0000256" key="2">
    <source>
        <dbReference type="ARBA" id="ARBA00004555"/>
    </source>
</evidence>
<feature type="disulfide bond" evidence="27">
    <location>
        <begin position="148"/>
        <end position="157"/>
    </location>
</feature>
<dbReference type="PROSITE" id="PS50026">
    <property type="entry name" value="EGF_3"/>
    <property type="match status" value="1"/>
</dbReference>
<dbReference type="AlphaFoldDB" id="A0A5N5L069"/>
<evidence type="ECO:0000256" key="20">
    <source>
        <dbReference type="ARBA" id="ARBA00037553"/>
    </source>
</evidence>
<dbReference type="PRINTS" id="PR00722">
    <property type="entry name" value="CHYMOTRYPSIN"/>
</dbReference>
<dbReference type="Gene3D" id="2.40.10.10">
    <property type="entry name" value="Trypsin-like serine proteases"/>
    <property type="match status" value="2"/>
</dbReference>
<dbReference type="PROSITE" id="PS00011">
    <property type="entry name" value="GLA_1"/>
    <property type="match status" value="1"/>
</dbReference>
<evidence type="ECO:0000256" key="24">
    <source>
        <dbReference type="ARBA" id="ARBA00042403"/>
    </source>
</evidence>
<protein>
    <recommendedName>
        <fullName evidence="22">Vitamin K-dependent protein C</fullName>
        <ecNumber evidence="21">3.4.21.69</ecNumber>
    </recommendedName>
    <alternativeName>
        <fullName evidence="25">Anticoagulant protein C</fullName>
    </alternativeName>
    <alternativeName>
        <fullName evidence="23">Autoprothrombin IIA</fullName>
    </alternativeName>
    <alternativeName>
        <fullName evidence="24">Blood coagulation factor XIV</fullName>
    </alternativeName>
</protein>
<evidence type="ECO:0000256" key="18">
    <source>
        <dbReference type="ARBA" id="ARBA00023180"/>
    </source>
</evidence>
<keyword evidence="8" id="KW-0165">Cleavage on pair of basic residues</keyword>
<keyword evidence="4" id="KW-0301">Gamma-carboxyglutamic acid</keyword>
<dbReference type="InterPro" id="IPR000294">
    <property type="entry name" value="GLA_domain"/>
</dbReference>
<evidence type="ECO:0000256" key="6">
    <source>
        <dbReference type="ARBA" id="ARBA00022536"/>
    </source>
</evidence>
<feature type="domain" description="EGF-like" evidence="30">
    <location>
        <begin position="123"/>
        <end position="158"/>
    </location>
</feature>
<keyword evidence="16" id="KW-0865">Zymogen</keyword>
<dbReference type="InterPro" id="IPR018097">
    <property type="entry name" value="EGF_Ca-bd_CS"/>
</dbReference>
<organism evidence="33 34">
    <name type="scientific">Pangasianodon hypophthalmus</name>
    <name type="common">Striped catfish</name>
    <name type="synonym">Helicophagus hypophthalmus</name>
    <dbReference type="NCBI Taxonomy" id="310915"/>
    <lineage>
        <taxon>Eukaryota</taxon>
        <taxon>Metazoa</taxon>
        <taxon>Chordata</taxon>
        <taxon>Craniata</taxon>
        <taxon>Vertebrata</taxon>
        <taxon>Euteleostomi</taxon>
        <taxon>Actinopterygii</taxon>
        <taxon>Neopterygii</taxon>
        <taxon>Teleostei</taxon>
        <taxon>Ostariophysi</taxon>
        <taxon>Siluriformes</taxon>
        <taxon>Pangasiidae</taxon>
        <taxon>Pangasianodon</taxon>
    </lineage>
</organism>
<evidence type="ECO:0000256" key="26">
    <source>
        <dbReference type="PIRSR" id="PIRSR001143-1"/>
    </source>
</evidence>
<evidence type="ECO:0000256" key="3">
    <source>
        <dbReference type="ARBA" id="ARBA00004613"/>
    </source>
</evidence>
<dbReference type="InterPro" id="IPR035972">
    <property type="entry name" value="GLA-like_dom_SF"/>
</dbReference>
<evidence type="ECO:0000313" key="33">
    <source>
        <dbReference type="EMBL" id="KAB5535898.1"/>
    </source>
</evidence>
<dbReference type="InterPro" id="IPR018114">
    <property type="entry name" value="TRYPSIN_HIS"/>
</dbReference>
<dbReference type="InterPro" id="IPR000152">
    <property type="entry name" value="EGF-type_Asp/Asn_hydroxyl_site"/>
</dbReference>
<comment type="caution">
    <text evidence="27">Lacks conserved residue(s) required for the propagation of feature annotation.</text>
</comment>
<dbReference type="GO" id="GO:0005783">
    <property type="term" value="C:endoplasmic reticulum"/>
    <property type="evidence" value="ECO:0007669"/>
    <property type="project" value="UniProtKB-SubCell"/>
</dbReference>
<evidence type="ECO:0000256" key="11">
    <source>
        <dbReference type="ARBA" id="ARBA00022824"/>
    </source>
</evidence>
<dbReference type="SUPFAM" id="SSF57630">
    <property type="entry name" value="GLA-domain"/>
    <property type="match status" value="1"/>
</dbReference>
<evidence type="ECO:0000256" key="19">
    <source>
        <dbReference type="ARBA" id="ARBA00036045"/>
    </source>
</evidence>
<dbReference type="GO" id="GO:0007596">
    <property type="term" value="P:blood coagulation"/>
    <property type="evidence" value="ECO:0007669"/>
    <property type="project" value="UniProtKB-KW"/>
</dbReference>
<keyword evidence="34" id="KW-1185">Reference proteome</keyword>
<keyword evidence="11" id="KW-0256">Endoplasmic reticulum</keyword>
<dbReference type="PROSITE" id="PS50240">
    <property type="entry name" value="TRYPSIN_DOM"/>
    <property type="match status" value="1"/>
</dbReference>
<evidence type="ECO:0000256" key="10">
    <source>
        <dbReference type="ARBA" id="ARBA00022801"/>
    </source>
</evidence>
<dbReference type="EC" id="3.4.21.69" evidence="21"/>
<keyword evidence="10 28" id="KW-0378">Hydrolase</keyword>
<feature type="disulfide bond" evidence="27">
    <location>
        <begin position="127"/>
        <end position="137"/>
    </location>
</feature>
<dbReference type="GO" id="GO:0005509">
    <property type="term" value="F:calcium ion binding"/>
    <property type="evidence" value="ECO:0007669"/>
    <property type="project" value="InterPro"/>
</dbReference>
<evidence type="ECO:0000256" key="16">
    <source>
        <dbReference type="ARBA" id="ARBA00023145"/>
    </source>
</evidence>
<sequence length="469" mass="52576">MIRKIRIGCSQPFPSPSSGFRDWADICNLVIHIYFKVTMATTLFRCLVLIFLWAASAVCMSVFYSSPKAHMLLRSRRANSFLEEIKPASLERECIEEQCDFEEAREIHQTREATLQFWMVYTDGNQCIPNACENGVCVDQYQNYICSCNPGFEGKNCHLVSTHTNCSVDNGGCDHNCHEMKDKTGRYCSCINGYKLHEDSKQCVPKNQQSCGQILITKSFYGTKPIEGLRPWLMGGEVGKRGESPWQALIFNPNGEFHCGGVLLDEVWVLTAAHCLEKYSRFSVRLGEYKRLKFEGSEVTLPVVKIVPHPKYNSLTVDNDIALLRLESPVTFSTYIVPACLPSQDLAERVLHLNGTTMVVTGWGMDKEGTASYSSDLKHISVPLVERSECARHMVTNLTENMLCAGIIGSIKDACHGDSGGPMMTLYRDTWFLIGLVSAGEGCGRTDKLGIYTKVSNYLEWIDSVKKQL</sequence>
<evidence type="ECO:0000256" key="17">
    <source>
        <dbReference type="ARBA" id="ARBA00023157"/>
    </source>
</evidence>
<dbReference type="FunFam" id="4.10.740.10:FF:000001">
    <property type="entry name" value="vitamin K-dependent protein S"/>
    <property type="match status" value="1"/>
</dbReference>
<evidence type="ECO:0000256" key="9">
    <source>
        <dbReference type="ARBA" id="ARBA00022696"/>
    </source>
</evidence>
<dbReference type="Proteomes" id="UP000327468">
    <property type="component" value="Chromosome 21"/>
</dbReference>
<keyword evidence="15" id="KW-0094">Blood coagulation</keyword>
<dbReference type="GO" id="GO:0006508">
    <property type="term" value="P:proteolysis"/>
    <property type="evidence" value="ECO:0007669"/>
    <property type="project" value="UniProtKB-KW"/>
</dbReference>
<keyword evidence="5" id="KW-0964">Secreted</keyword>
<comment type="caution">
    <text evidence="33">The sequence shown here is derived from an EMBL/GenBank/DDBJ whole genome shotgun (WGS) entry which is preliminary data.</text>
</comment>
<evidence type="ECO:0000256" key="8">
    <source>
        <dbReference type="ARBA" id="ARBA00022685"/>
    </source>
</evidence>
<keyword evidence="17 27" id="KW-1015">Disulfide bond</keyword>
<dbReference type="PROSITE" id="PS00010">
    <property type="entry name" value="ASX_HYDROXYL"/>
    <property type="match status" value="1"/>
</dbReference>
<dbReference type="Pfam" id="PF00594">
    <property type="entry name" value="Gla"/>
    <property type="match status" value="1"/>
</dbReference>
<dbReference type="CDD" id="cd00054">
    <property type="entry name" value="EGF_CA"/>
    <property type="match status" value="1"/>
</dbReference>
<dbReference type="InterPro" id="IPR001881">
    <property type="entry name" value="EGF-like_Ca-bd_dom"/>
</dbReference>
<evidence type="ECO:0000256" key="14">
    <source>
        <dbReference type="ARBA" id="ARBA00023034"/>
    </source>
</evidence>
<dbReference type="PROSITE" id="PS00135">
    <property type="entry name" value="TRYPSIN_SER"/>
    <property type="match status" value="1"/>
</dbReference>
<dbReference type="SMART" id="SM00069">
    <property type="entry name" value="GLA"/>
    <property type="match status" value="1"/>
</dbReference>
<feature type="active site" description="Charge relay system" evidence="26">
    <location>
        <position position="274"/>
    </location>
</feature>
<evidence type="ECO:0000256" key="4">
    <source>
        <dbReference type="ARBA" id="ARBA00022479"/>
    </source>
</evidence>
<keyword evidence="12 28" id="KW-0720">Serine protease</keyword>
<keyword evidence="9" id="KW-0356">Hemostasis</keyword>
<name>A0A5N5L069_PANHP</name>
<dbReference type="PROSITE" id="PS00134">
    <property type="entry name" value="TRYPSIN_HIS"/>
    <property type="match status" value="1"/>
</dbReference>